<evidence type="ECO:0000313" key="3">
    <source>
        <dbReference type="RefSeq" id="XP_035684026.1"/>
    </source>
</evidence>
<keyword evidence="2" id="KW-1185">Reference proteome</keyword>
<reference evidence="2" key="1">
    <citation type="journal article" date="2020" name="Nat. Ecol. Evol.">
        <title>Deeply conserved synteny resolves early events in vertebrate evolution.</title>
        <authorList>
            <person name="Simakov O."/>
            <person name="Marletaz F."/>
            <person name="Yue J.X."/>
            <person name="O'Connell B."/>
            <person name="Jenkins J."/>
            <person name="Brandt A."/>
            <person name="Calef R."/>
            <person name="Tung C.H."/>
            <person name="Huang T.K."/>
            <person name="Schmutz J."/>
            <person name="Satoh N."/>
            <person name="Yu J.K."/>
            <person name="Putnam N.H."/>
            <person name="Green R.E."/>
            <person name="Rokhsar D.S."/>
        </authorList>
    </citation>
    <scope>NUCLEOTIDE SEQUENCE [LARGE SCALE GENOMIC DNA]</scope>
    <source>
        <strain evidence="2">S238N-H82</strain>
    </source>
</reference>
<sequence length="384" mass="42080">MAAVGTRKAQSAGGPDGSAEVEPGRAAAGSEPRLGLKNLVKRLPIVRSFDVLSGGDRKDGKDKKKDVADGGMKTGAVQVESSEEPGVKALSADVGEFHDTHAFRSVASADNNLPTTEGGRLSPPTVPEPPTVSSKETLEGLRQQIEQLRTLCQTVNSQTAGFQRINAEIEEVNGILRKNFKKAEKVHKRTKQVMSKVKNQGYMDLLEAASQPQISPRRGRASADARVSSTEACASEVSLVVELRRAVSSLYDIQSADGISDMSENTDRSSLATALNSMSVDADTVFTLKDDLQYVWSDWALQKSKSVPCRNDDLQYVWFEEAPQNDSDTTSLDSFVTALSELADLDDQPEESTVQEKKKKNKLQRLRKWIQRKGRKIFNKIRGR</sequence>
<feature type="region of interest" description="Disordered" evidence="1">
    <location>
        <begin position="1"/>
        <end position="37"/>
    </location>
</feature>
<gene>
    <name evidence="3" type="primary">LOC118420981</name>
</gene>
<dbReference type="OrthoDB" id="10164466at2759"/>
<evidence type="ECO:0000256" key="1">
    <source>
        <dbReference type="SAM" id="MobiDB-lite"/>
    </source>
</evidence>
<dbReference type="KEGG" id="bfo:118420981"/>
<dbReference type="OMA" id="STEMCTS"/>
<proteinExistence type="predicted"/>
<name>A0A9J7LJE2_BRAFL</name>
<accession>A0A9J7LJE2</accession>
<dbReference type="Proteomes" id="UP000001554">
    <property type="component" value="Chromosome 1"/>
</dbReference>
<reference evidence="3" key="2">
    <citation type="submission" date="2025-08" db="UniProtKB">
        <authorList>
            <consortium name="RefSeq"/>
        </authorList>
    </citation>
    <scope>IDENTIFICATION</scope>
    <source>
        <strain evidence="3">S238N-H82</strain>
        <tissue evidence="3">Testes</tissue>
    </source>
</reference>
<feature type="compositionally biased region" description="Basic and acidic residues" evidence="1">
    <location>
        <begin position="55"/>
        <end position="68"/>
    </location>
</feature>
<dbReference type="AlphaFoldDB" id="A0A9J7LJE2"/>
<organism evidence="2 3">
    <name type="scientific">Branchiostoma floridae</name>
    <name type="common">Florida lancelet</name>
    <name type="synonym">Amphioxus</name>
    <dbReference type="NCBI Taxonomy" id="7739"/>
    <lineage>
        <taxon>Eukaryota</taxon>
        <taxon>Metazoa</taxon>
        <taxon>Chordata</taxon>
        <taxon>Cephalochordata</taxon>
        <taxon>Leptocardii</taxon>
        <taxon>Amphioxiformes</taxon>
        <taxon>Branchiostomatidae</taxon>
        <taxon>Branchiostoma</taxon>
    </lineage>
</organism>
<dbReference type="RefSeq" id="XP_035684026.1">
    <property type="nucleotide sequence ID" value="XM_035828133.1"/>
</dbReference>
<protein>
    <submittedName>
        <fullName evidence="3">Uncharacterized protein LOC118420981</fullName>
    </submittedName>
</protein>
<feature type="region of interest" description="Disordered" evidence="1">
    <location>
        <begin position="50"/>
        <end position="72"/>
    </location>
</feature>
<feature type="region of interest" description="Disordered" evidence="1">
    <location>
        <begin position="110"/>
        <end position="133"/>
    </location>
</feature>
<evidence type="ECO:0000313" key="2">
    <source>
        <dbReference type="Proteomes" id="UP000001554"/>
    </source>
</evidence>
<dbReference type="GeneID" id="118420981"/>